<dbReference type="AlphaFoldDB" id="A0AAV9W310"/>
<dbReference type="EMBL" id="JAVHJL010000007">
    <property type="protein sequence ID" value="KAK6500419.1"/>
    <property type="molecule type" value="Genomic_DNA"/>
</dbReference>
<feature type="region of interest" description="Disordered" evidence="1">
    <location>
        <begin position="598"/>
        <end position="629"/>
    </location>
</feature>
<gene>
    <name evidence="2" type="ORF">TWF481_010763</name>
</gene>
<evidence type="ECO:0000313" key="2">
    <source>
        <dbReference type="EMBL" id="KAK6500419.1"/>
    </source>
</evidence>
<organism evidence="2 3">
    <name type="scientific">Arthrobotrys musiformis</name>
    <dbReference type="NCBI Taxonomy" id="47236"/>
    <lineage>
        <taxon>Eukaryota</taxon>
        <taxon>Fungi</taxon>
        <taxon>Dikarya</taxon>
        <taxon>Ascomycota</taxon>
        <taxon>Pezizomycotina</taxon>
        <taxon>Orbiliomycetes</taxon>
        <taxon>Orbiliales</taxon>
        <taxon>Orbiliaceae</taxon>
        <taxon>Arthrobotrys</taxon>
    </lineage>
</organism>
<comment type="caution">
    <text evidence="2">The sequence shown here is derived from an EMBL/GenBank/DDBJ whole genome shotgun (WGS) entry which is preliminary data.</text>
</comment>
<evidence type="ECO:0000313" key="3">
    <source>
        <dbReference type="Proteomes" id="UP001370758"/>
    </source>
</evidence>
<sequence length="656" mass="74193">MRFLKLSASVDITAALIENALYEHGEGDAVGDWDQYLATFTDAIEPLDNRLYSPDNPVANSEAAKNFVAEVVVEEAPEQQERIMKSLIKSQSTPGLMNRGGTLDPGKLQKPTVVGQRVILRRLFDFTADPSGKGEILLNSGPFLQVWEATYKTITKLSNFEEEIGVLAESTRLRYVPHDVDGGEVWRPITDPYPVGLYNREEIGYDGYFELKYEGTTRGMGTEQELSQRWGMEVSDLDIANMIASYRNQLDGLIRGLLPLIMDMLADIAVKAYDMSKKSRWPRNNWPLPHIEGLDTSIELLRRYPEWSEGQYETADPRLRAPGSPAPTPQPQSFYEAAVDFLVIDLTQLEEELNEYWQVSAAVRDNILYLQYIFFGRIWGGGNVDPSFQDMANKLKKFFVSVPAKKTVNYVISNGKHMYSARRAVVARPMNAMMNFLERYLITLQVRSHISRDIERVERAKRAAGLAIEKISGVLTEQPSDPSLWGPQKFDNLRKIYEQLSSNCPLPGEGYCLKEVFGPMIELFGQNTVGPLVQSFNDLFQDLWRSEANPNGPQKLLPIGSQFKPWHLDLDATRNSIREICHLIKVAPVEAPLETSLSKKRKSTELSIDGPAKKRKGKEKEIVPSQQDAPQFDIEGARLELEAYLRQFEAPSLDFD</sequence>
<evidence type="ECO:0000256" key="1">
    <source>
        <dbReference type="SAM" id="MobiDB-lite"/>
    </source>
</evidence>
<reference evidence="2 3" key="1">
    <citation type="submission" date="2023-08" db="EMBL/GenBank/DDBJ databases">
        <authorList>
            <person name="Palmer J.M."/>
        </authorList>
    </citation>
    <scope>NUCLEOTIDE SEQUENCE [LARGE SCALE GENOMIC DNA]</scope>
    <source>
        <strain evidence="2 3">TWF481</strain>
    </source>
</reference>
<name>A0AAV9W310_9PEZI</name>
<proteinExistence type="predicted"/>
<dbReference type="Proteomes" id="UP001370758">
    <property type="component" value="Unassembled WGS sequence"/>
</dbReference>
<protein>
    <submittedName>
        <fullName evidence="2">Uncharacterized protein</fullName>
    </submittedName>
</protein>
<keyword evidence="3" id="KW-1185">Reference proteome</keyword>
<accession>A0AAV9W310</accession>